<organism evidence="1 2">
    <name type="scientific">Cucumis sativus</name>
    <name type="common">Cucumber</name>
    <dbReference type="NCBI Taxonomy" id="3659"/>
    <lineage>
        <taxon>Eukaryota</taxon>
        <taxon>Viridiplantae</taxon>
        <taxon>Streptophyta</taxon>
        <taxon>Embryophyta</taxon>
        <taxon>Tracheophyta</taxon>
        <taxon>Spermatophyta</taxon>
        <taxon>Magnoliopsida</taxon>
        <taxon>eudicotyledons</taxon>
        <taxon>Gunneridae</taxon>
        <taxon>Pentapetalae</taxon>
        <taxon>rosids</taxon>
        <taxon>fabids</taxon>
        <taxon>Cucurbitales</taxon>
        <taxon>Cucurbitaceae</taxon>
        <taxon>Benincaseae</taxon>
        <taxon>Cucumis</taxon>
    </lineage>
</organism>
<gene>
    <name evidence="1" type="ORF">Csa_3G816130</name>
</gene>
<sequence length="94" mass="11266">MDFPLSPLNRHHSSHLIQRWRCLQDQPSMYCGPTDNLAVEKVSDFFSWVFSHNWQPGRKRIVSSFFRYENRLERDTEIFVVKLNAGIPGWEIWL</sequence>
<proteinExistence type="predicted"/>
<dbReference type="Proteomes" id="UP000029981">
    <property type="component" value="Chromosome 3"/>
</dbReference>
<dbReference type="EMBL" id="CM002924">
    <property type="protein sequence ID" value="KGN59400.1"/>
    <property type="molecule type" value="Genomic_DNA"/>
</dbReference>
<reference evidence="1 2" key="2">
    <citation type="journal article" date="2009" name="PLoS ONE">
        <title>An integrated genetic and cytogenetic map of the cucumber genome.</title>
        <authorList>
            <person name="Ren Y."/>
            <person name="Zhang Z."/>
            <person name="Liu J."/>
            <person name="Staub J.E."/>
            <person name="Han Y."/>
            <person name="Cheng Z."/>
            <person name="Li X."/>
            <person name="Lu J."/>
            <person name="Miao H."/>
            <person name="Kang H."/>
            <person name="Xie B."/>
            <person name="Gu X."/>
            <person name="Wang X."/>
            <person name="Du Y."/>
            <person name="Jin W."/>
            <person name="Huang S."/>
        </authorList>
    </citation>
    <scope>NUCLEOTIDE SEQUENCE [LARGE SCALE GENOMIC DNA]</scope>
    <source>
        <strain evidence="2">cv. 9930</strain>
    </source>
</reference>
<reference evidence="1 2" key="3">
    <citation type="journal article" date="2010" name="BMC Genomics">
        <title>Transcriptome sequencing and comparative analysis of cucumber flowers with different sex types.</title>
        <authorList>
            <person name="Guo S."/>
            <person name="Zheng Y."/>
            <person name="Joung J.G."/>
            <person name="Liu S."/>
            <person name="Zhang Z."/>
            <person name="Crasta O.R."/>
            <person name="Sobral B.W."/>
            <person name="Xu Y."/>
            <person name="Huang S."/>
            <person name="Fei Z."/>
        </authorList>
    </citation>
    <scope>NUCLEOTIDE SEQUENCE [LARGE SCALE GENOMIC DNA]</scope>
    <source>
        <strain evidence="2">cv. 9930</strain>
    </source>
</reference>
<keyword evidence="2" id="KW-1185">Reference proteome</keyword>
<reference evidence="1 2" key="4">
    <citation type="journal article" date="2011" name="BMC Genomics">
        <title>RNA-Seq improves annotation of protein-coding genes in the cucumber genome.</title>
        <authorList>
            <person name="Li Z."/>
            <person name="Zhang Z."/>
            <person name="Yan P."/>
            <person name="Huang S."/>
            <person name="Fei Z."/>
            <person name="Lin K."/>
        </authorList>
    </citation>
    <scope>NUCLEOTIDE SEQUENCE [LARGE SCALE GENOMIC DNA]</scope>
    <source>
        <strain evidence="2">cv. 9930</strain>
    </source>
</reference>
<evidence type="ECO:0000313" key="2">
    <source>
        <dbReference type="Proteomes" id="UP000029981"/>
    </source>
</evidence>
<accession>A0A0A0LBJ9</accession>
<reference evidence="1 2" key="1">
    <citation type="journal article" date="2009" name="Nat. Genet.">
        <title>The genome of the cucumber, Cucumis sativus L.</title>
        <authorList>
            <person name="Huang S."/>
            <person name="Li R."/>
            <person name="Zhang Z."/>
            <person name="Li L."/>
            <person name="Gu X."/>
            <person name="Fan W."/>
            <person name="Lucas W.J."/>
            <person name="Wang X."/>
            <person name="Xie B."/>
            <person name="Ni P."/>
            <person name="Ren Y."/>
            <person name="Zhu H."/>
            <person name="Li J."/>
            <person name="Lin K."/>
            <person name="Jin W."/>
            <person name="Fei Z."/>
            <person name="Li G."/>
            <person name="Staub J."/>
            <person name="Kilian A."/>
            <person name="van der Vossen E.A."/>
            <person name="Wu Y."/>
            <person name="Guo J."/>
            <person name="He J."/>
            <person name="Jia Z."/>
            <person name="Ren Y."/>
            <person name="Tian G."/>
            <person name="Lu Y."/>
            <person name="Ruan J."/>
            <person name="Qian W."/>
            <person name="Wang M."/>
            <person name="Huang Q."/>
            <person name="Li B."/>
            <person name="Xuan Z."/>
            <person name="Cao J."/>
            <person name="Asan"/>
            <person name="Wu Z."/>
            <person name="Zhang J."/>
            <person name="Cai Q."/>
            <person name="Bai Y."/>
            <person name="Zhao B."/>
            <person name="Han Y."/>
            <person name="Li Y."/>
            <person name="Li X."/>
            <person name="Wang S."/>
            <person name="Shi Q."/>
            <person name="Liu S."/>
            <person name="Cho W.K."/>
            <person name="Kim J.Y."/>
            <person name="Xu Y."/>
            <person name="Heller-Uszynska K."/>
            <person name="Miao H."/>
            <person name="Cheng Z."/>
            <person name="Zhang S."/>
            <person name="Wu J."/>
            <person name="Yang Y."/>
            <person name="Kang H."/>
            <person name="Li M."/>
            <person name="Liang H."/>
            <person name="Ren X."/>
            <person name="Shi Z."/>
            <person name="Wen M."/>
            <person name="Jian M."/>
            <person name="Yang H."/>
            <person name="Zhang G."/>
            <person name="Yang Z."/>
            <person name="Chen R."/>
            <person name="Liu S."/>
            <person name="Li J."/>
            <person name="Ma L."/>
            <person name="Liu H."/>
            <person name="Zhou Y."/>
            <person name="Zhao J."/>
            <person name="Fang X."/>
            <person name="Li G."/>
            <person name="Fang L."/>
            <person name="Li Y."/>
            <person name="Liu D."/>
            <person name="Zheng H."/>
            <person name="Zhang Y."/>
            <person name="Qin N."/>
            <person name="Li Z."/>
            <person name="Yang G."/>
            <person name="Yang S."/>
            <person name="Bolund L."/>
            <person name="Kristiansen K."/>
            <person name="Zheng H."/>
            <person name="Li S."/>
            <person name="Zhang X."/>
            <person name="Yang H."/>
            <person name="Wang J."/>
            <person name="Sun R."/>
            <person name="Zhang B."/>
            <person name="Jiang S."/>
            <person name="Wang J."/>
            <person name="Du Y."/>
            <person name="Li S."/>
        </authorList>
    </citation>
    <scope>NUCLEOTIDE SEQUENCE [LARGE SCALE GENOMIC DNA]</scope>
    <source>
        <strain evidence="2">cv. 9930</strain>
    </source>
</reference>
<protein>
    <submittedName>
        <fullName evidence="1">Uncharacterized protein</fullName>
    </submittedName>
</protein>
<name>A0A0A0LBJ9_CUCSA</name>
<dbReference type="Gramene" id="KGN59400">
    <property type="protein sequence ID" value="KGN59400"/>
    <property type="gene ID" value="Csa_3G816130"/>
</dbReference>
<evidence type="ECO:0000313" key="1">
    <source>
        <dbReference type="EMBL" id="KGN59400.1"/>
    </source>
</evidence>
<dbReference type="AlphaFoldDB" id="A0A0A0LBJ9"/>